<evidence type="ECO:0000313" key="2">
    <source>
        <dbReference type="EMBL" id="MVA96958.1"/>
    </source>
</evidence>
<evidence type="ECO:0000313" key="3">
    <source>
        <dbReference type="Proteomes" id="UP000463224"/>
    </source>
</evidence>
<dbReference type="EMBL" id="WPHG01000001">
    <property type="protein sequence ID" value="MVA96958.1"/>
    <property type="molecule type" value="Genomic_DNA"/>
</dbReference>
<reference evidence="2 3" key="1">
    <citation type="submission" date="2019-12" db="EMBL/GenBank/DDBJ databases">
        <title>Nitratireductor arenosus sp. nov., Isolated from sea sand, Jeju island, South Korea.</title>
        <authorList>
            <person name="Kim W."/>
        </authorList>
    </citation>
    <scope>NUCLEOTIDE SEQUENCE [LARGE SCALE GENOMIC DNA]</scope>
    <source>
        <strain evidence="2 3">CAU 1489</strain>
    </source>
</reference>
<keyword evidence="1" id="KW-1133">Transmembrane helix</keyword>
<protein>
    <submittedName>
        <fullName evidence="2">Uncharacterized protein</fullName>
    </submittedName>
</protein>
<accession>A0A844QFV4</accession>
<sequence length="130" mass="13608">MAMQNNSKKSVTQRWDEYQPTKSTILWACAGAAVATMIVGFTWGGWVTGGTSRDLVSTAENAARGELAGDICVERFNAAPNSAARLVELKAITSASAKRQFVEAGGWATMPGQTNPDRRGAEACAGALAA</sequence>
<gene>
    <name evidence="2" type="ORF">GN330_06805</name>
</gene>
<organism evidence="2 3">
    <name type="scientific">Nitratireductor arenosus</name>
    <dbReference type="NCBI Taxonomy" id="2682096"/>
    <lineage>
        <taxon>Bacteria</taxon>
        <taxon>Pseudomonadati</taxon>
        <taxon>Pseudomonadota</taxon>
        <taxon>Alphaproteobacteria</taxon>
        <taxon>Hyphomicrobiales</taxon>
        <taxon>Phyllobacteriaceae</taxon>
        <taxon>Nitratireductor</taxon>
    </lineage>
</organism>
<dbReference type="Proteomes" id="UP000463224">
    <property type="component" value="Unassembled WGS sequence"/>
</dbReference>
<feature type="transmembrane region" description="Helical" evidence="1">
    <location>
        <begin position="24"/>
        <end position="46"/>
    </location>
</feature>
<comment type="caution">
    <text evidence="2">The sequence shown here is derived from an EMBL/GenBank/DDBJ whole genome shotgun (WGS) entry which is preliminary data.</text>
</comment>
<dbReference type="AlphaFoldDB" id="A0A844QFV4"/>
<keyword evidence="1" id="KW-0472">Membrane</keyword>
<dbReference type="RefSeq" id="WP_156711845.1">
    <property type="nucleotide sequence ID" value="NZ_WPHG01000001.1"/>
</dbReference>
<keyword evidence="3" id="KW-1185">Reference proteome</keyword>
<proteinExistence type="predicted"/>
<keyword evidence="1" id="KW-0812">Transmembrane</keyword>
<name>A0A844QFV4_9HYPH</name>
<evidence type="ECO:0000256" key="1">
    <source>
        <dbReference type="SAM" id="Phobius"/>
    </source>
</evidence>